<protein>
    <submittedName>
        <fullName evidence="1">Uncharacterized protein</fullName>
    </submittedName>
</protein>
<dbReference type="AlphaFoldDB" id="A0A2T4MWW3"/>
<evidence type="ECO:0000313" key="2">
    <source>
        <dbReference type="Proteomes" id="UP000241986"/>
    </source>
</evidence>
<evidence type="ECO:0000313" key="1">
    <source>
        <dbReference type="EMBL" id="PTH79034.1"/>
    </source>
</evidence>
<dbReference type="RefSeq" id="WP_107684659.1">
    <property type="nucleotide sequence ID" value="NZ_PZKL01000045.1"/>
</dbReference>
<dbReference type="EMBL" id="PZKL01000045">
    <property type="protein sequence ID" value="PTH79034.1"/>
    <property type="molecule type" value="Genomic_DNA"/>
</dbReference>
<gene>
    <name evidence="1" type="ORF">DAA48_21595</name>
</gene>
<comment type="caution">
    <text evidence="1">The sequence shown here is derived from an EMBL/GenBank/DDBJ whole genome shotgun (WGS) entry which is preliminary data.</text>
</comment>
<accession>A0A2T4MWW3</accession>
<proteinExistence type="predicted"/>
<dbReference type="Proteomes" id="UP000241986">
    <property type="component" value="Unassembled WGS sequence"/>
</dbReference>
<reference evidence="1 2" key="1">
    <citation type="submission" date="2018-03" db="EMBL/GenBank/DDBJ databases">
        <title>Aeromonas veronii whole genome sequencing and analysis.</title>
        <authorList>
            <person name="Xie H."/>
            <person name="Liu T."/>
            <person name="Wang K."/>
        </authorList>
    </citation>
    <scope>NUCLEOTIDE SEQUENCE [LARGE SCALE GENOMIC DNA]</scope>
    <source>
        <strain evidence="1 2">XH.VA.1</strain>
    </source>
</reference>
<name>A0A2T4MWW3_AERVE</name>
<organism evidence="1 2">
    <name type="scientific">Aeromonas veronii</name>
    <dbReference type="NCBI Taxonomy" id="654"/>
    <lineage>
        <taxon>Bacteria</taxon>
        <taxon>Pseudomonadati</taxon>
        <taxon>Pseudomonadota</taxon>
        <taxon>Gammaproteobacteria</taxon>
        <taxon>Aeromonadales</taxon>
        <taxon>Aeromonadaceae</taxon>
        <taxon>Aeromonas</taxon>
    </lineage>
</organism>
<sequence>MQVKVADFRDAISHLSRIQGVDYHSCANNGERALWLERAKRFFNEYSALDCKRATDYDRAHMTNLLDSLKNRIETTTINLA</sequence>